<dbReference type="Proteomes" id="UP000076738">
    <property type="component" value="Unassembled WGS sequence"/>
</dbReference>
<dbReference type="OrthoDB" id="3361033at2759"/>
<feature type="compositionally biased region" description="Basic and acidic residues" evidence="2">
    <location>
        <begin position="239"/>
        <end position="261"/>
    </location>
</feature>
<feature type="region of interest" description="Disordered" evidence="2">
    <location>
        <begin position="147"/>
        <end position="176"/>
    </location>
</feature>
<keyword evidence="1" id="KW-0175">Coiled coil</keyword>
<feature type="compositionally biased region" description="Pro residues" evidence="2">
    <location>
        <begin position="164"/>
        <end position="173"/>
    </location>
</feature>
<feature type="compositionally biased region" description="Low complexity" evidence="2">
    <location>
        <begin position="311"/>
        <end position="325"/>
    </location>
</feature>
<evidence type="ECO:0000313" key="4">
    <source>
        <dbReference type="Proteomes" id="UP000076738"/>
    </source>
</evidence>
<evidence type="ECO:0000313" key="3">
    <source>
        <dbReference type="EMBL" id="KZO98046.1"/>
    </source>
</evidence>
<evidence type="ECO:0000256" key="1">
    <source>
        <dbReference type="SAM" id="Coils"/>
    </source>
</evidence>
<accession>A0A167NT28</accession>
<protein>
    <submittedName>
        <fullName evidence="3">Uncharacterized protein</fullName>
    </submittedName>
</protein>
<dbReference type="EMBL" id="KV417277">
    <property type="protein sequence ID" value="KZO98046.1"/>
    <property type="molecule type" value="Genomic_DNA"/>
</dbReference>
<proteinExistence type="predicted"/>
<keyword evidence="4" id="KW-1185">Reference proteome</keyword>
<evidence type="ECO:0000256" key="2">
    <source>
        <dbReference type="SAM" id="MobiDB-lite"/>
    </source>
</evidence>
<name>A0A167NT28_CALVF</name>
<feature type="region of interest" description="Disordered" evidence="2">
    <location>
        <begin position="204"/>
        <end position="227"/>
    </location>
</feature>
<feature type="compositionally biased region" description="Basic and acidic residues" evidence="2">
    <location>
        <begin position="214"/>
        <end position="225"/>
    </location>
</feature>
<reference evidence="3 4" key="1">
    <citation type="journal article" date="2016" name="Mol. Biol. Evol.">
        <title>Comparative Genomics of Early-Diverging Mushroom-Forming Fungi Provides Insights into the Origins of Lignocellulose Decay Capabilities.</title>
        <authorList>
            <person name="Nagy L.G."/>
            <person name="Riley R."/>
            <person name="Tritt A."/>
            <person name="Adam C."/>
            <person name="Daum C."/>
            <person name="Floudas D."/>
            <person name="Sun H."/>
            <person name="Yadav J.S."/>
            <person name="Pangilinan J."/>
            <person name="Larsson K.H."/>
            <person name="Matsuura K."/>
            <person name="Barry K."/>
            <person name="Labutti K."/>
            <person name="Kuo R."/>
            <person name="Ohm R.A."/>
            <person name="Bhattacharya S.S."/>
            <person name="Shirouzu T."/>
            <person name="Yoshinaga Y."/>
            <person name="Martin F.M."/>
            <person name="Grigoriev I.V."/>
            <person name="Hibbett D.S."/>
        </authorList>
    </citation>
    <scope>NUCLEOTIDE SEQUENCE [LARGE SCALE GENOMIC DNA]</scope>
    <source>
        <strain evidence="3 4">TUFC12733</strain>
    </source>
</reference>
<sequence>MPVDIKALADKLNDERVEAKTTQDELRDQIRRAKAEAEESRLAAARSRLAKIEQDKKVAELEAEIIGWKHKYGVLEQALKDAKKDKEEKQKQWDNLAVEVQKELVGAREKYEEATKVGLARLTEAEDILRTRELGISDPISLLVKRSFEHDQDESAAPAQAAAPVPPPAPVPAAVPAAVPTPVAEPASSPAPHACERCMRRAMKKAANPGKYTTSDEKAFSHQKSDYSMTSGYRRNFLAERHGHERAERAERGERERAERKRSSKRLTEMTAVDPRDIQPVVVTDLYYSKSMIPSPGSPRQHYYKNHLRQRSVSSKSSRKSPPVSYRRTISSKSGGTVRPTRRMYVAEEWNTDNPPPVPSKP</sequence>
<dbReference type="AlphaFoldDB" id="A0A167NT28"/>
<feature type="coiled-coil region" evidence="1">
    <location>
        <begin position="5"/>
        <end position="117"/>
    </location>
</feature>
<organism evidence="3 4">
    <name type="scientific">Calocera viscosa (strain TUFC12733)</name>
    <dbReference type="NCBI Taxonomy" id="1330018"/>
    <lineage>
        <taxon>Eukaryota</taxon>
        <taxon>Fungi</taxon>
        <taxon>Dikarya</taxon>
        <taxon>Basidiomycota</taxon>
        <taxon>Agaricomycotina</taxon>
        <taxon>Dacrymycetes</taxon>
        <taxon>Dacrymycetales</taxon>
        <taxon>Dacrymycetaceae</taxon>
        <taxon>Calocera</taxon>
    </lineage>
</organism>
<feature type="region of interest" description="Disordered" evidence="2">
    <location>
        <begin position="239"/>
        <end position="362"/>
    </location>
</feature>
<gene>
    <name evidence="3" type="ORF">CALVIDRAFT_535650</name>
</gene>